<feature type="region of interest" description="Disordered" evidence="2">
    <location>
        <begin position="968"/>
        <end position="1005"/>
    </location>
</feature>
<accession>A0A8H7LR74</accession>
<name>A0A8H7LR74_9AGAM</name>
<dbReference type="Gene3D" id="2.30.29.30">
    <property type="entry name" value="Pleckstrin-homology domain (PH domain)/Phosphotyrosine-binding domain (PTB)"/>
    <property type="match status" value="1"/>
</dbReference>
<feature type="non-terminal residue" evidence="4">
    <location>
        <position position="1"/>
    </location>
</feature>
<feature type="region of interest" description="Disordered" evidence="2">
    <location>
        <begin position="588"/>
        <end position="610"/>
    </location>
</feature>
<dbReference type="SUPFAM" id="SSF55753">
    <property type="entry name" value="Actin depolymerizing proteins"/>
    <property type="match status" value="1"/>
</dbReference>
<dbReference type="GO" id="GO:0003779">
    <property type="term" value="F:actin binding"/>
    <property type="evidence" value="ECO:0007669"/>
    <property type="project" value="InterPro"/>
</dbReference>
<dbReference type="Pfam" id="PF00241">
    <property type="entry name" value="Cofilin_ADF"/>
    <property type="match status" value="1"/>
</dbReference>
<dbReference type="InterPro" id="IPR011993">
    <property type="entry name" value="PH-like_dom_sf"/>
</dbReference>
<proteinExistence type="predicted"/>
<dbReference type="PROSITE" id="PS51263">
    <property type="entry name" value="ADF_H"/>
    <property type="match status" value="1"/>
</dbReference>
<feature type="compositionally biased region" description="Basic and acidic residues" evidence="2">
    <location>
        <begin position="673"/>
        <end position="709"/>
    </location>
</feature>
<feature type="compositionally biased region" description="Low complexity" evidence="2">
    <location>
        <begin position="595"/>
        <end position="610"/>
    </location>
</feature>
<dbReference type="InterPro" id="IPR002108">
    <property type="entry name" value="ADF-H"/>
</dbReference>
<dbReference type="Gene3D" id="3.40.20.10">
    <property type="entry name" value="Severin"/>
    <property type="match status" value="1"/>
</dbReference>
<dbReference type="EMBL" id="JACYCD010000053">
    <property type="protein sequence ID" value="KAF8705235.1"/>
    <property type="molecule type" value="Genomic_DNA"/>
</dbReference>
<feature type="region of interest" description="Disordered" evidence="2">
    <location>
        <begin position="138"/>
        <end position="315"/>
    </location>
</feature>
<feature type="compositionally biased region" description="Pro residues" evidence="2">
    <location>
        <begin position="644"/>
        <end position="665"/>
    </location>
</feature>
<feature type="compositionally biased region" description="Polar residues" evidence="2">
    <location>
        <begin position="1027"/>
        <end position="1045"/>
    </location>
</feature>
<dbReference type="CDD" id="cd00821">
    <property type="entry name" value="PH"/>
    <property type="match status" value="1"/>
</dbReference>
<feature type="region of interest" description="Disordered" evidence="2">
    <location>
        <begin position="1022"/>
        <end position="1149"/>
    </location>
</feature>
<dbReference type="PANTHER" id="PTHR23159:SF60">
    <property type="entry name" value="SPINDLE ASSEMBLY ABNORMAL PROTEIN 4"/>
    <property type="match status" value="1"/>
</dbReference>
<dbReference type="InterPro" id="IPR029006">
    <property type="entry name" value="ADF-H/Gelsolin-like_dom_sf"/>
</dbReference>
<evidence type="ECO:0000313" key="4">
    <source>
        <dbReference type="EMBL" id="KAF8705235.1"/>
    </source>
</evidence>
<dbReference type="Proteomes" id="UP000602905">
    <property type="component" value="Unassembled WGS sequence"/>
</dbReference>
<comment type="caution">
    <text evidence="4">The sequence shown here is derived from an EMBL/GenBank/DDBJ whole genome shotgun (WGS) entry which is preliminary data.</text>
</comment>
<sequence>MIIDISDPEITKAYQSITEDRSKDWLILSYSKARDALRLVDSGPGGLEIAREHVKVQSSDVNFSLIRVNESGSLVLVCFIPQAVGGVKRARAIVHTRALEDVFPARRAVVNIASETELTSTLVDNALRSRVAVPEARFPTQIQRPMSPPHSSEEGRVGFNVAPRVSSSSSTLTRERELPLNLAQPLDPERSQELANQNIKATDDLAPTSGGIAPERSKASVRNGKPQLSVSVPPRKEKGLRPVGHDGFGRGSYEFDASEDDEDDGDQDDSDEDDRQKDLNEGDENIVVRLNSRPSSRGATPPAGPSILRHPSPIPTKIEHGSSVATSLGTCAHIRFTGPPKDHPHPDHHPLKPTDIIITDTHPASRPGIEGLPSTNQASSVGTSMTISELPSSSSTVFQRSTIALSGPLGKTLPQVYPIQDLPVNTSNTSTSSDQSKHPQATAVASSLLPSSITWASTSQPGPSIPPSDSINYPPPPDSERAGQMPPPRLPSVQESFGPSFERTLPQLSQGPVSAISSSSLGAFSPGTSSLRTHSRNTSISTTGQTHVPSGTLSAFGRRPSVSNNQQGFNMNAVSNSATRLQLENMSPSALMERSSTTNTATTSSSSPSLRSFTIQTQGMTEAQAQAARFRAKWAAEEQGITLAPPPAPIPSLPRSPPLTPPISPPRSLNVDEAGRVRRDGVEKMRREAERRREEDEKKRLAEQQRQAEVEQQLKLAEERKKKETKDRVAQEERRRAADLQRKVMEEELGKRRVEERIRAREKFAEAKGTDKVFLTGHINIQVQNSTTWRRRFYELTADGRLCLYKSSDAPDRVKPSDVILLQGACSIDRNVDELELIPYAFQVQLGGRKDVWSFYADSQHDMDILTEVPGFCRGDDSRRIARKLNDLPYLGRTLVPIYSSMASVAVPKTMSRPSSQSSYRAPSPAGSIESSVFLALVIILLYPELIWILNLAGRSPLKRASLIPVPRPSTPQRSPLTPSAPIPIPFSPDSAMSTPVNKTRRSSSFDKLTATIAGDSMIPVRVTTPGRRTSSPALNGTGHGNTSLDAGAIPEGVPMGFSPVSPTHGGARSLSPTRTLSRIPVSSVGHARTLADDGQRQQQRAPSPTTPVGDASLHGDASFRSSSLLSPLPSTSGATSTPTSPSAGYRRSLVGGGTTKVLADLQAHTLQVKSVLENTKSQLRSSQRTIAQLTRQTEDLKDGRERLRIENESLNNVVARKERLLQEAARKAEAEVQALKAQLKDETSASKKSMKEMHTTLSQAKAVAQRSEREYVQLRDTLSTMREGWRKEVETLRDQMRGSQNEAQEALSKQIMLLKLLEDQKVERENMDKLHAEYRAVQDEFTKQFRSELAAALATVEKSARDCDSADRTARDVADELARLQRLIKAGPTLEESGQ</sequence>
<feature type="compositionally biased region" description="Basic and acidic residues" evidence="2">
    <location>
        <begin position="234"/>
        <end position="248"/>
    </location>
</feature>
<dbReference type="OrthoDB" id="2123378at2759"/>
<feature type="compositionally biased region" description="Acidic residues" evidence="2">
    <location>
        <begin position="256"/>
        <end position="273"/>
    </location>
</feature>
<dbReference type="SUPFAM" id="SSF50729">
    <property type="entry name" value="PH domain-like"/>
    <property type="match status" value="1"/>
</dbReference>
<protein>
    <recommendedName>
        <fullName evidence="3">ADF-H domain-containing protein</fullName>
    </recommendedName>
</protein>
<evidence type="ECO:0000313" key="5">
    <source>
        <dbReference type="Proteomes" id="UP000602905"/>
    </source>
</evidence>
<organism evidence="4 5">
    <name type="scientific">Rhizoctonia solani</name>
    <dbReference type="NCBI Taxonomy" id="456999"/>
    <lineage>
        <taxon>Eukaryota</taxon>
        <taxon>Fungi</taxon>
        <taxon>Dikarya</taxon>
        <taxon>Basidiomycota</taxon>
        <taxon>Agaricomycotina</taxon>
        <taxon>Agaricomycetes</taxon>
        <taxon>Cantharellales</taxon>
        <taxon>Ceratobasidiaceae</taxon>
        <taxon>Rhizoctonia</taxon>
    </lineage>
</organism>
<feature type="compositionally biased region" description="Polar residues" evidence="2">
    <location>
        <begin position="536"/>
        <end position="553"/>
    </location>
</feature>
<feature type="region of interest" description="Disordered" evidence="2">
    <location>
        <begin position="421"/>
        <end position="569"/>
    </location>
</feature>
<feature type="compositionally biased region" description="Low complexity" evidence="2">
    <location>
        <begin position="514"/>
        <end position="530"/>
    </location>
</feature>
<keyword evidence="1" id="KW-0175">Coiled coil</keyword>
<dbReference type="CDD" id="cd22265">
    <property type="entry name" value="UDM1_RNF168"/>
    <property type="match status" value="1"/>
</dbReference>
<dbReference type="PANTHER" id="PTHR23159">
    <property type="entry name" value="CENTROSOMAL PROTEIN 2"/>
    <property type="match status" value="1"/>
</dbReference>
<feature type="coiled-coil region" evidence="1">
    <location>
        <begin position="1173"/>
        <end position="1310"/>
    </location>
</feature>
<evidence type="ECO:0000256" key="1">
    <source>
        <dbReference type="SAM" id="Coils"/>
    </source>
</evidence>
<gene>
    <name evidence="4" type="ORF">RHS03_05550</name>
</gene>
<feature type="compositionally biased region" description="Low complexity" evidence="2">
    <location>
        <begin position="1122"/>
        <end position="1145"/>
    </location>
</feature>
<feature type="compositionally biased region" description="Polar residues" evidence="2">
    <location>
        <begin position="443"/>
        <end position="462"/>
    </location>
</feature>
<evidence type="ECO:0000256" key="2">
    <source>
        <dbReference type="SAM" id="MobiDB-lite"/>
    </source>
</evidence>
<evidence type="ECO:0000259" key="3">
    <source>
        <dbReference type="PROSITE" id="PS51263"/>
    </source>
</evidence>
<feature type="domain" description="ADF-H" evidence="3">
    <location>
        <begin position="2"/>
        <end position="128"/>
    </location>
</feature>
<reference evidence="4" key="1">
    <citation type="submission" date="2020-09" db="EMBL/GenBank/DDBJ databases">
        <title>Comparative genome analyses of four rice-infecting Rhizoctonia solani isolates reveal extensive enrichment of homogalacturonan modification genes.</title>
        <authorList>
            <person name="Lee D.-Y."/>
            <person name="Jeon J."/>
            <person name="Kim K.-T."/>
            <person name="Cheong K."/>
            <person name="Song H."/>
            <person name="Choi G."/>
            <person name="Ko J."/>
            <person name="Opiyo S.O."/>
            <person name="Zuo S."/>
            <person name="Madhav S."/>
            <person name="Lee Y.-H."/>
            <person name="Wang G.-L."/>
        </authorList>
    </citation>
    <scope>NUCLEOTIDE SEQUENCE</scope>
    <source>
        <strain evidence="4">AG1-IA WGL</strain>
    </source>
</reference>
<feature type="compositionally biased region" description="Basic and acidic residues" evidence="2">
    <location>
        <begin position="716"/>
        <end position="735"/>
    </location>
</feature>
<feature type="region of interest" description="Disordered" evidence="2">
    <location>
        <begin position="642"/>
        <end position="735"/>
    </location>
</feature>